<name>A0A2T7PQL0_POMCA</name>
<gene>
    <name evidence="1" type="ORF">C0Q70_02672</name>
</gene>
<evidence type="ECO:0000313" key="2">
    <source>
        <dbReference type="Proteomes" id="UP000245119"/>
    </source>
</evidence>
<keyword evidence="2" id="KW-1185">Reference proteome</keyword>
<protein>
    <submittedName>
        <fullName evidence="1">Uncharacterized protein</fullName>
    </submittedName>
</protein>
<accession>A0A2T7PQL0</accession>
<comment type="caution">
    <text evidence="1">The sequence shown here is derived from an EMBL/GenBank/DDBJ whole genome shotgun (WGS) entry which is preliminary data.</text>
</comment>
<organism evidence="1 2">
    <name type="scientific">Pomacea canaliculata</name>
    <name type="common">Golden apple snail</name>
    <dbReference type="NCBI Taxonomy" id="400727"/>
    <lineage>
        <taxon>Eukaryota</taxon>
        <taxon>Metazoa</taxon>
        <taxon>Spiralia</taxon>
        <taxon>Lophotrochozoa</taxon>
        <taxon>Mollusca</taxon>
        <taxon>Gastropoda</taxon>
        <taxon>Caenogastropoda</taxon>
        <taxon>Architaenioglossa</taxon>
        <taxon>Ampullarioidea</taxon>
        <taxon>Ampullariidae</taxon>
        <taxon>Pomacea</taxon>
    </lineage>
</organism>
<dbReference type="AlphaFoldDB" id="A0A2T7PQL0"/>
<reference evidence="1 2" key="1">
    <citation type="submission" date="2018-04" db="EMBL/GenBank/DDBJ databases">
        <title>The genome of golden apple snail Pomacea canaliculata provides insight into stress tolerance and invasive adaptation.</title>
        <authorList>
            <person name="Liu C."/>
            <person name="Liu B."/>
            <person name="Ren Y."/>
            <person name="Zhang Y."/>
            <person name="Wang H."/>
            <person name="Li S."/>
            <person name="Jiang F."/>
            <person name="Yin L."/>
            <person name="Zhang G."/>
            <person name="Qian W."/>
            <person name="Fan W."/>
        </authorList>
    </citation>
    <scope>NUCLEOTIDE SEQUENCE [LARGE SCALE GENOMIC DNA]</scope>
    <source>
        <strain evidence="1">SZHN2017</strain>
        <tissue evidence="1">Muscle</tissue>
    </source>
</reference>
<sequence>MSDVTYLKKGWAAYFGYSYRLSGKLHSERGKAVSTLLCGSHIHSQVQKSCQEEVDRSKKRIYSFILGKA</sequence>
<proteinExistence type="predicted"/>
<evidence type="ECO:0000313" key="1">
    <source>
        <dbReference type="EMBL" id="PVD35709.1"/>
    </source>
</evidence>
<dbReference type="Proteomes" id="UP000245119">
    <property type="component" value="Linkage Group LG2"/>
</dbReference>
<dbReference type="EMBL" id="PZQS01000002">
    <property type="protein sequence ID" value="PVD35709.1"/>
    <property type="molecule type" value="Genomic_DNA"/>
</dbReference>